<evidence type="ECO:0000313" key="1">
    <source>
        <dbReference type="EMBL" id="TDL28975.1"/>
    </source>
</evidence>
<dbReference type="EMBL" id="ML170157">
    <property type="protein sequence ID" value="TDL28975.1"/>
    <property type="molecule type" value="Genomic_DNA"/>
</dbReference>
<name>A0A4Y7QNG8_9AGAM</name>
<evidence type="ECO:0008006" key="3">
    <source>
        <dbReference type="Google" id="ProtNLM"/>
    </source>
</evidence>
<dbReference type="OrthoDB" id="2269034at2759"/>
<dbReference type="AlphaFoldDB" id="A0A4Y7QNG8"/>
<evidence type="ECO:0000313" key="2">
    <source>
        <dbReference type="Proteomes" id="UP000294933"/>
    </source>
</evidence>
<feature type="non-terminal residue" evidence="1">
    <location>
        <position position="220"/>
    </location>
</feature>
<accession>A0A4Y7QNG8</accession>
<gene>
    <name evidence="1" type="ORF">BD410DRAFT_781538</name>
</gene>
<proteinExistence type="predicted"/>
<dbReference type="STRING" id="50990.A0A4Y7QNG8"/>
<sequence>MRICRTWRNIVLSTPQLWAGLCIRQGYKLKDSKAIDDWIARAGALPLSLELTHVNDCDGATVERLLRYFTRWKAIHVYSSFLCQCTIDILQRMKTPTRQSHLTDFRVICYHNEEYHAAPRISAHLPSTFQFTELYFGGNIYMEPILDGDPFTSMRELRIGSVPGAPSCFQIIHQCPSLEVLEIACPSLRRPDTQQTTTRTLLKLHTFILSSDCITGLYLL</sequence>
<organism evidence="1 2">
    <name type="scientific">Rickenella mellea</name>
    <dbReference type="NCBI Taxonomy" id="50990"/>
    <lineage>
        <taxon>Eukaryota</taxon>
        <taxon>Fungi</taxon>
        <taxon>Dikarya</taxon>
        <taxon>Basidiomycota</taxon>
        <taxon>Agaricomycotina</taxon>
        <taxon>Agaricomycetes</taxon>
        <taxon>Hymenochaetales</taxon>
        <taxon>Rickenellaceae</taxon>
        <taxon>Rickenella</taxon>
    </lineage>
</organism>
<protein>
    <recommendedName>
        <fullName evidence="3">F-box domain-containing protein</fullName>
    </recommendedName>
</protein>
<reference evidence="1 2" key="1">
    <citation type="submission" date="2018-06" db="EMBL/GenBank/DDBJ databases">
        <title>A transcriptomic atlas of mushroom development highlights an independent origin of complex multicellularity.</title>
        <authorList>
            <consortium name="DOE Joint Genome Institute"/>
            <person name="Krizsan K."/>
            <person name="Almasi E."/>
            <person name="Merenyi Z."/>
            <person name="Sahu N."/>
            <person name="Viragh M."/>
            <person name="Koszo T."/>
            <person name="Mondo S."/>
            <person name="Kiss B."/>
            <person name="Balint B."/>
            <person name="Kues U."/>
            <person name="Barry K."/>
            <person name="Hegedus J.C."/>
            <person name="Henrissat B."/>
            <person name="Johnson J."/>
            <person name="Lipzen A."/>
            <person name="Ohm R."/>
            <person name="Nagy I."/>
            <person name="Pangilinan J."/>
            <person name="Yan J."/>
            <person name="Xiong Y."/>
            <person name="Grigoriev I.V."/>
            <person name="Hibbett D.S."/>
            <person name="Nagy L.G."/>
        </authorList>
    </citation>
    <scope>NUCLEOTIDE SEQUENCE [LARGE SCALE GENOMIC DNA]</scope>
    <source>
        <strain evidence="1 2">SZMC22713</strain>
    </source>
</reference>
<dbReference type="Proteomes" id="UP000294933">
    <property type="component" value="Unassembled WGS sequence"/>
</dbReference>
<keyword evidence="2" id="KW-1185">Reference proteome</keyword>
<dbReference type="VEuPathDB" id="FungiDB:BD410DRAFT_781538"/>